<evidence type="ECO:0000313" key="4">
    <source>
        <dbReference type="EMBL" id="AOS65316.1"/>
    </source>
</evidence>
<proteinExistence type="predicted"/>
<evidence type="ECO:0000256" key="1">
    <source>
        <dbReference type="ARBA" id="ARBA00023002"/>
    </source>
</evidence>
<dbReference type="NCBIfam" id="NF004834">
    <property type="entry name" value="PRK06185.1-3"/>
    <property type="match status" value="1"/>
</dbReference>
<dbReference type="RefSeq" id="WP_084643816.1">
    <property type="nucleotide sequence ID" value="NZ_CP014859.1"/>
</dbReference>
<feature type="compositionally biased region" description="Basic residues" evidence="2">
    <location>
        <begin position="412"/>
        <end position="421"/>
    </location>
</feature>
<keyword evidence="1" id="KW-0560">Oxidoreductase</keyword>
<evidence type="ECO:0000259" key="3">
    <source>
        <dbReference type="Pfam" id="PF01494"/>
    </source>
</evidence>
<feature type="compositionally biased region" description="Basic and acidic residues" evidence="2">
    <location>
        <begin position="428"/>
        <end position="444"/>
    </location>
</feature>
<gene>
    <name evidence="4" type="ORF">TL08_22680</name>
</gene>
<organism evidence="4 5">
    <name type="scientific">Actinoalloteichus hymeniacidonis</name>
    <dbReference type="NCBI Taxonomy" id="340345"/>
    <lineage>
        <taxon>Bacteria</taxon>
        <taxon>Bacillati</taxon>
        <taxon>Actinomycetota</taxon>
        <taxon>Actinomycetes</taxon>
        <taxon>Pseudonocardiales</taxon>
        <taxon>Pseudonocardiaceae</taxon>
        <taxon>Actinoalloteichus</taxon>
    </lineage>
</organism>
<dbReference type="GO" id="GO:0016491">
    <property type="term" value="F:oxidoreductase activity"/>
    <property type="evidence" value="ECO:0007669"/>
    <property type="project" value="UniProtKB-KW"/>
</dbReference>
<feature type="domain" description="FAD-binding" evidence="3">
    <location>
        <begin position="13"/>
        <end position="347"/>
    </location>
</feature>
<dbReference type="SUPFAM" id="SSF51905">
    <property type="entry name" value="FAD/NAD(P)-binding domain"/>
    <property type="match status" value="1"/>
</dbReference>
<dbReference type="GO" id="GO:0071949">
    <property type="term" value="F:FAD binding"/>
    <property type="evidence" value="ECO:0007669"/>
    <property type="project" value="InterPro"/>
</dbReference>
<dbReference type="NCBIfam" id="NF004833">
    <property type="entry name" value="PRK06185.1-1"/>
    <property type="match status" value="1"/>
</dbReference>
<name>A0AAC9HUQ4_9PSEU</name>
<evidence type="ECO:0000256" key="2">
    <source>
        <dbReference type="SAM" id="MobiDB-lite"/>
    </source>
</evidence>
<dbReference type="InterPro" id="IPR036188">
    <property type="entry name" value="FAD/NAD-bd_sf"/>
</dbReference>
<dbReference type="KEGG" id="ahm:TL08_22680"/>
<keyword evidence="5" id="KW-1185">Reference proteome</keyword>
<protein>
    <submittedName>
        <fullName evidence="4">2-polyprenyl-6-methoxyphenol hydroxylase-like oxidoreductase</fullName>
    </submittedName>
</protein>
<reference evidence="5" key="1">
    <citation type="submission" date="2016-03" db="EMBL/GenBank/DDBJ databases">
        <title>Complete genome sequence of the type strain Actinoalloteichus hymeniacidonis DSM 45092.</title>
        <authorList>
            <person name="Schaffert L."/>
            <person name="Albersmeier A."/>
            <person name="Winkler A."/>
            <person name="Kalinowski J."/>
            <person name="Zotchev S."/>
            <person name="Ruckert C."/>
        </authorList>
    </citation>
    <scope>NUCLEOTIDE SEQUENCE [LARGE SCALE GENOMIC DNA]</scope>
    <source>
        <strain evidence="5">HPA177(T) (DSM 45092(T))</strain>
    </source>
</reference>
<dbReference type="AlphaFoldDB" id="A0AAC9HUQ4"/>
<sequence>MASKSTAPRTETTTCVVVGGGPAGMMLGLLLARAGIAVTVLEKHGDFLRDFRGDTVHPSTLTVLDELGLIDRFKTLPQRRVNTAKVVLDQGVGPIGDLNQIPGKYKYIALVPQWDFLDLLADVAAEEPGFDLRMNTEFVDVLREAGQVHGVRYRDATGEGEIRADLVVACDGRSSSVRKAVGLVPREFGVPIDVLWFRLPRTESDPTGVLGRFSIGEGIAMIDRGDYWQCGYLIPKGSEAELRASDIEDFRSRIGRLIPWLADRADEVSSFDDLATLVVRLNRLRRWHAPGVLCIGDAAHAMSPVGGVGINLAIQDAVATARLLAPALRLRKPTVRDLAKVRRRRVMPARIVQGIQRRIHRNMLPSPSSKARAQRTDGRMPAPFRLMLRFPFLQAIPAYLVGIGPRPEHAPRFARRQPHRGHAGDPAPRPRDAEQDQEPSRTAD</sequence>
<dbReference type="PANTHER" id="PTHR43476">
    <property type="entry name" value="3-(3-HYDROXY-PHENYL)PROPIONATE/3-HYDROXYCINNAMIC ACID HYDROXYLASE"/>
    <property type="match status" value="1"/>
</dbReference>
<dbReference type="InterPro" id="IPR050631">
    <property type="entry name" value="PheA/TfdB_FAD_monoxygenase"/>
</dbReference>
<accession>A0AAC9HUQ4</accession>
<dbReference type="Gene3D" id="3.50.50.60">
    <property type="entry name" value="FAD/NAD(P)-binding domain"/>
    <property type="match status" value="2"/>
</dbReference>
<dbReference type="PANTHER" id="PTHR43476:SF5">
    <property type="entry name" value="FAD-DEPENDENT MONOOXYGENASE"/>
    <property type="match status" value="1"/>
</dbReference>
<dbReference type="PRINTS" id="PR00420">
    <property type="entry name" value="RNGMNOXGNASE"/>
</dbReference>
<dbReference type="Pfam" id="PF01494">
    <property type="entry name" value="FAD_binding_3"/>
    <property type="match status" value="1"/>
</dbReference>
<feature type="region of interest" description="Disordered" evidence="2">
    <location>
        <begin position="408"/>
        <end position="444"/>
    </location>
</feature>
<dbReference type="InterPro" id="IPR002938">
    <property type="entry name" value="FAD-bd"/>
</dbReference>
<dbReference type="Proteomes" id="UP000095210">
    <property type="component" value="Chromosome"/>
</dbReference>
<evidence type="ECO:0000313" key="5">
    <source>
        <dbReference type="Proteomes" id="UP000095210"/>
    </source>
</evidence>
<dbReference type="EMBL" id="CP014859">
    <property type="protein sequence ID" value="AOS65316.1"/>
    <property type="molecule type" value="Genomic_DNA"/>
</dbReference>